<feature type="compositionally biased region" description="Acidic residues" evidence="4">
    <location>
        <begin position="36"/>
        <end position="59"/>
    </location>
</feature>
<dbReference type="InterPro" id="IPR043987">
    <property type="entry name" value="CCZ1/INTU/HSP4_longin_1"/>
</dbReference>
<keyword evidence="3" id="KW-0963">Cytoplasm</keyword>
<accession>A0A6J0B855</accession>
<dbReference type="InterPro" id="IPR043989">
    <property type="entry name" value="CCZ1/INTU/HSP4_longin_3"/>
</dbReference>
<protein>
    <submittedName>
        <fullName evidence="7">Protein inturned isoform X1</fullName>
    </submittedName>
</protein>
<evidence type="ECO:0000313" key="7">
    <source>
        <dbReference type="RefSeq" id="XP_015511165.2"/>
    </source>
</evidence>
<reference evidence="7" key="1">
    <citation type="submission" date="2025-08" db="UniProtKB">
        <authorList>
            <consortium name="RefSeq"/>
        </authorList>
    </citation>
    <scope>IDENTIFICATION</scope>
    <source>
        <tissue evidence="7">Thorax and Abdomen</tissue>
    </source>
</reference>
<dbReference type="GeneID" id="107217956"/>
<dbReference type="InParanoid" id="A0A6J0B855"/>
<feature type="compositionally biased region" description="Basic and acidic residues" evidence="4">
    <location>
        <begin position="1"/>
        <end position="14"/>
    </location>
</feature>
<comment type="subcellular location">
    <subcellularLocation>
        <location evidence="1">Cytoplasm</location>
    </subcellularLocation>
</comment>
<feature type="region of interest" description="Disordered" evidence="4">
    <location>
        <begin position="102"/>
        <end position="123"/>
    </location>
</feature>
<evidence type="ECO:0000256" key="1">
    <source>
        <dbReference type="ARBA" id="ARBA00004496"/>
    </source>
</evidence>
<dbReference type="OrthoDB" id="10263272at2759"/>
<evidence type="ECO:0000256" key="3">
    <source>
        <dbReference type="ARBA" id="ARBA00022490"/>
    </source>
</evidence>
<dbReference type="KEGG" id="nlo:107217956"/>
<dbReference type="GO" id="GO:0001736">
    <property type="term" value="P:establishment of planar polarity"/>
    <property type="evidence" value="ECO:0007669"/>
    <property type="project" value="InterPro"/>
</dbReference>
<feature type="compositionally biased region" description="Basic and acidic residues" evidence="4">
    <location>
        <begin position="102"/>
        <end position="115"/>
    </location>
</feature>
<gene>
    <name evidence="7" type="primary">LOC107217956</name>
</gene>
<evidence type="ECO:0000259" key="5">
    <source>
        <dbReference type="PROSITE" id="PS50106"/>
    </source>
</evidence>
<dbReference type="Pfam" id="PF19033">
    <property type="entry name" value="Intu_longin_3"/>
    <property type="match status" value="1"/>
</dbReference>
<sequence>MNEADSKQLRKSERSVTTTDQQVVIDINVNNQREDNGDEEEVDEVEEDEEDEDENDWWESDAASSTGSYYSDNDSSIVEWDSAIKWTGEVFYIESLPSSLAETRDDHSPLCREPKSLSPELTRRRSTRAGKLMRLIRRRESRRCSVRNKKTRDVTGEKSHTLGANEAKFFQRGGTTQETTKEVTFRDSEAGEIKEVTVRIDPGKRHKMGRRASLCEAYLGIVPGAFSDNIRVMVAGFVPGGEAIKDKNIKIGDWLRSMDGREVNIENLESLLSEILELQNVKLELQRVAGSEIGKTALESNFDKPQSPMVRRLVSEEESHPLMESLLKHSVGITFIKTTGLSETGPELQDVLYTFPRSCDNSTQSILCRARGAFATLDHMLPGISGPRPISTSTWFENKLIHISYVSKGEELLLLALPEKFCCLQETLEITEDVVRVLEFSYRTLGECFTPKEYHSTLDHFFSLLFWRLSKESTNVAFTNESKNDLSYSLKASNFHDTLPAARFIQLPRDAQIQIDAALNEMEAMDYRDWNEDPMDCQRLYTILGSCLYHKDFLLGSHLPHQDLIEIHSFLRQKGLLNLIKNEPVKSLIVWKEVYPLSCNRGHLQPDVENEKPFVPNGKWFLLVVGFGNQLLAVLLESGGCTAELENNASPDVFYVEEAQETLKHVQKIGIPTLAEKWIAANTRSGIELTQDGAVNKSIPSIAENLFGLVKSNDPRSTLPKTNSVASKKSPEVSSILKRRSLEQSTISTGSVYSLQTSEDSTSQGTGAVSEASDDVAPILGRRATRERINNTNSRQSDGSDSDMDYDRNESQPSTMDITDIRQNLLTQAEYIVPKKVSAGTEDTLLHYVHLDTLEGVLLSSNVGIEGSVKDSKVLGFFNSAARVIHKLLQRTVRFEKMLNQDTDKSVINKSLIAIKEHGVLFECEGDTYWVVGRSYTSPQPRELYVCYRDSAPQSLIEMAFRLNTI</sequence>
<dbReference type="FunCoup" id="A0A6J0B855">
    <property type="interactions" value="55"/>
</dbReference>
<dbReference type="RefSeq" id="XP_015511165.2">
    <property type="nucleotide sequence ID" value="XM_015655679.2"/>
</dbReference>
<feature type="compositionally biased region" description="Polar residues" evidence="4">
    <location>
        <begin position="62"/>
        <end position="74"/>
    </location>
</feature>
<feature type="domain" description="PDZ" evidence="5">
    <location>
        <begin position="197"/>
        <end position="268"/>
    </location>
</feature>
<evidence type="ECO:0000256" key="4">
    <source>
        <dbReference type="SAM" id="MobiDB-lite"/>
    </source>
</evidence>
<feature type="region of interest" description="Disordered" evidence="4">
    <location>
        <begin position="713"/>
        <end position="817"/>
    </location>
</feature>
<dbReference type="PANTHER" id="PTHR21082">
    <property type="entry name" value="PROTEIN INTURNED"/>
    <property type="match status" value="1"/>
</dbReference>
<dbReference type="AlphaFoldDB" id="A0A6J0B855"/>
<dbReference type="Pfam" id="PF19032">
    <property type="entry name" value="Intu_longin_2"/>
    <property type="match status" value="1"/>
</dbReference>
<organism evidence="7">
    <name type="scientific">Neodiprion lecontei</name>
    <name type="common">Redheaded pine sawfly</name>
    <dbReference type="NCBI Taxonomy" id="441921"/>
    <lineage>
        <taxon>Eukaryota</taxon>
        <taxon>Metazoa</taxon>
        <taxon>Ecdysozoa</taxon>
        <taxon>Arthropoda</taxon>
        <taxon>Hexapoda</taxon>
        <taxon>Insecta</taxon>
        <taxon>Pterygota</taxon>
        <taxon>Neoptera</taxon>
        <taxon>Endopterygota</taxon>
        <taxon>Hymenoptera</taxon>
        <taxon>Tenthredinoidea</taxon>
        <taxon>Diprionidae</taxon>
        <taxon>Diprioninae</taxon>
        <taxon>Neodiprion</taxon>
    </lineage>
</organism>
<dbReference type="Pfam" id="PF19031">
    <property type="entry name" value="Intu_longin_1"/>
    <property type="match status" value="1"/>
</dbReference>
<evidence type="ECO:0000313" key="6">
    <source>
        <dbReference type="Proteomes" id="UP000829291"/>
    </source>
</evidence>
<dbReference type="Proteomes" id="UP000829291">
    <property type="component" value="Chromosome 5"/>
</dbReference>
<dbReference type="GO" id="GO:0060271">
    <property type="term" value="P:cilium assembly"/>
    <property type="evidence" value="ECO:0007669"/>
    <property type="project" value="InterPro"/>
</dbReference>
<feature type="compositionally biased region" description="Polar residues" evidence="4">
    <location>
        <begin position="715"/>
        <end position="727"/>
    </location>
</feature>
<keyword evidence="2" id="KW-0217">Developmental protein</keyword>
<dbReference type="InterPro" id="IPR039151">
    <property type="entry name" value="INTU"/>
</dbReference>
<dbReference type="GO" id="GO:0005737">
    <property type="term" value="C:cytoplasm"/>
    <property type="evidence" value="ECO:0007669"/>
    <property type="project" value="UniProtKB-SubCell"/>
</dbReference>
<dbReference type="PROSITE" id="PS50106">
    <property type="entry name" value="PDZ"/>
    <property type="match status" value="1"/>
</dbReference>
<dbReference type="GO" id="GO:0007399">
    <property type="term" value="P:nervous system development"/>
    <property type="evidence" value="ECO:0007669"/>
    <property type="project" value="TreeGrafter"/>
</dbReference>
<evidence type="ECO:0000256" key="2">
    <source>
        <dbReference type="ARBA" id="ARBA00022473"/>
    </source>
</evidence>
<dbReference type="InterPro" id="IPR001478">
    <property type="entry name" value="PDZ"/>
</dbReference>
<feature type="region of interest" description="Disordered" evidence="4">
    <location>
        <begin position="1"/>
        <end position="74"/>
    </location>
</feature>
<name>A0A6J0B855_NEOLC</name>
<dbReference type="PANTHER" id="PTHR21082:SF4">
    <property type="entry name" value="PROTEIN INTURNED"/>
    <property type="match status" value="1"/>
</dbReference>
<feature type="compositionally biased region" description="Polar residues" evidence="4">
    <location>
        <begin position="790"/>
        <end position="799"/>
    </location>
</feature>
<dbReference type="InterPro" id="IPR043988">
    <property type="entry name" value="CCZ1/INTU_longin_2"/>
</dbReference>
<dbReference type="GO" id="GO:0016192">
    <property type="term" value="P:vesicle-mediated transport"/>
    <property type="evidence" value="ECO:0007669"/>
    <property type="project" value="InterPro"/>
</dbReference>
<proteinExistence type="predicted"/>
<feature type="compositionally biased region" description="Polar residues" evidence="4">
    <location>
        <begin position="743"/>
        <end position="767"/>
    </location>
</feature>
<dbReference type="GO" id="GO:0005929">
    <property type="term" value="C:cilium"/>
    <property type="evidence" value="ECO:0007669"/>
    <property type="project" value="TreeGrafter"/>
</dbReference>
<keyword evidence="6" id="KW-1185">Reference proteome</keyword>